<name>A0AA36IJV0_9DINO</name>
<comment type="similarity">
    <text evidence="1 3">Belongs to the 5'-nucleotidase family.</text>
</comment>
<dbReference type="InterPro" id="IPR036907">
    <property type="entry name" value="5'-Nucleotdase_C_sf"/>
</dbReference>
<dbReference type="InterPro" id="IPR008334">
    <property type="entry name" value="5'-Nucleotdase_C"/>
</dbReference>
<proteinExistence type="inferred from homology"/>
<gene>
    <name evidence="6" type="ORF">EVOR1521_LOCUS13718</name>
</gene>
<dbReference type="PANTHER" id="PTHR11575:SF48">
    <property type="entry name" value="5'-NUCLEOTIDASE"/>
    <property type="match status" value="1"/>
</dbReference>
<protein>
    <recommendedName>
        <fullName evidence="8">5'-nucleotidase</fullName>
    </recommendedName>
</protein>
<dbReference type="PANTHER" id="PTHR11575">
    <property type="entry name" value="5'-NUCLEOTIDASE-RELATED"/>
    <property type="match status" value="1"/>
</dbReference>
<evidence type="ECO:0000256" key="2">
    <source>
        <dbReference type="ARBA" id="ARBA00022729"/>
    </source>
</evidence>
<dbReference type="Gene3D" id="3.90.780.10">
    <property type="entry name" value="5'-Nucleotidase, C-terminal domain"/>
    <property type="match status" value="1"/>
</dbReference>
<dbReference type="AlphaFoldDB" id="A0AA36IJV0"/>
<feature type="domain" description="5'-Nucleotidase C-terminal" evidence="5">
    <location>
        <begin position="312"/>
        <end position="458"/>
    </location>
</feature>
<dbReference type="EMBL" id="CAUJNA010001557">
    <property type="protein sequence ID" value="CAJ1387702.1"/>
    <property type="molecule type" value="Genomic_DNA"/>
</dbReference>
<dbReference type="PRINTS" id="PR01607">
    <property type="entry name" value="APYRASEFAMLY"/>
</dbReference>
<evidence type="ECO:0000313" key="6">
    <source>
        <dbReference type="EMBL" id="CAJ1387702.1"/>
    </source>
</evidence>
<dbReference type="InterPro" id="IPR004843">
    <property type="entry name" value="Calcineurin-like_PHP"/>
</dbReference>
<accession>A0AA36IJV0</accession>
<keyword evidence="3" id="KW-0547">Nucleotide-binding</keyword>
<evidence type="ECO:0000313" key="7">
    <source>
        <dbReference type="Proteomes" id="UP001178507"/>
    </source>
</evidence>
<dbReference type="GO" id="GO:0016787">
    <property type="term" value="F:hydrolase activity"/>
    <property type="evidence" value="ECO:0007669"/>
    <property type="project" value="UniProtKB-KW"/>
</dbReference>
<dbReference type="SUPFAM" id="SSF55816">
    <property type="entry name" value="5'-nucleotidase (syn. UDP-sugar hydrolase), C-terminal domain"/>
    <property type="match status" value="1"/>
</dbReference>
<dbReference type="SUPFAM" id="SSF56300">
    <property type="entry name" value="Metallo-dependent phosphatases"/>
    <property type="match status" value="1"/>
</dbReference>
<dbReference type="InterPro" id="IPR029052">
    <property type="entry name" value="Metallo-depent_PP-like"/>
</dbReference>
<dbReference type="GO" id="GO:0009166">
    <property type="term" value="P:nucleotide catabolic process"/>
    <property type="evidence" value="ECO:0007669"/>
    <property type="project" value="InterPro"/>
</dbReference>
<evidence type="ECO:0008006" key="8">
    <source>
        <dbReference type="Google" id="ProtNLM"/>
    </source>
</evidence>
<keyword evidence="7" id="KW-1185">Reference proteome</keyword>
<dbReference type="GO" id="GO:0000166">
    <property type="term" value="F:nucleotide binding"/>
    <property type="evidence" value="ECO:0007669"/>
    <property type="project" value="UniProtKB-KW"/>
</dbReference>
<evidence type="ECO:0000256" key="3">
    <source>
        <dbReference type="RuleBase" id="RU362119"/>
    </source>
</evidence>
<keyword evidence="3" id="KW-0378">Hydrolase</keyword>
<reference evidence="6" key="1">
    <citation type="submission" date="2023-08" db="EMBL/GenBank/DDBJ databases">
        <authorList>
            <person name="Chen Y."/>
            <person name="Shah S."/>
            <person name="Dougan E. K."/>
            <person name="Thang M."/>
            <person name="Chan C."/>
        </authorList>
    </citation>
    <scope>NUCLEOTIDE SEQUENCE</scope>
</reference>
<dbReference type="Proteomes" id="UP001178507">
    <property type="component" value="Unassembled WGS sequence"/>
</dbReference>
<dbReference type="Pfam" id="PF02872">
    <property type="entry name" value="5_nucleotid_C"/>
    <property type="match status" value="1"/>
</dbReference>
<feature type="domain" description="Calcineurin-like phosphoesterase" evidence="4">
    <location>
        <begin position="21"/>
        <end position="226"/>
    </location>
</feature>
<evidence type="ECO:0000259" key="5">
    <source>
        <dbReference type="Pfam" id="PF02872"/>
    </source>
</evidence>
<dbReference type="InterPro" id="IPR006179">
    <property type="entry name" value="5_nucleotidase/apyrase"/>
</dbReference>
<dbReference type="Pfam" id="PF00149">
    <property type="entry name" value="Metallophos"/>
    <property type="match status" value="1"/>
</dbReference>
<sequence length="496" mass="54898">MPCADCFGFLGAFSKPSEPSLRILTANDVYKPERFAVLRSLCKRQKSNCRAPTKFVLPGDLLGGSLFANVHRGESVIDLLNAVEVDYCVLGNHEFDFGADRTKELMSKSQFPWLGSNVRELINGDRPIFHNTMDYDFFPIQVSSKEVKVGVFGVCTAATPQLSAPGKFVAFDQPHIHAQRCVSILREQHGCEFIIALTHLSLINDKHLAEWCPGINVILGGHDHDPFFLIHRGVLIAKCGQNADHLGVLDLYMDFGGPDKSLRVDHSFQLLTTSKTPADKAVSKLVQRWTSTNEADESLCVVAEKELSSRTHELRAKENSFGSLVADAMLWRYSAETCQLALINGGCVRADRSYPVGHVLTKAEVEEEMPFDGKVALQKLSGEQLLRGLEEMLSQCPAPSSSFPHISRNAHLRYSPAAPALAKVRSFQINDCEVDPQREYLVAVSEFYINSAGDGVSSFHGVPVLKMHDEFIREVVVSYLRTLEEVSGALGRMEAM</sequence>
<evidence type="ECO:0000256" key="1">
    <source>
        <dbReference type="ARBA" id="ARBA00006654"/>
    </source>
</evidence>
<organism evidence="6 7">
    <name type="scientific">Effrenium voratum</name>
    <dbReference type="NCBI Taxonomy" id="2562239"/>
    <lineage>
        <taxon>Eukaryota</taxon>
        <taxon>Sar</taxon>
        <taxon>Alveolata</taxon>
        <taxon>Dinophyceae</taxon>
        <taxon>Suessiales</taxon>
        <taxon>Symbiodiniaceae</taxon>
        <taxon>Effrenium</taxon>
    </lineage>
</organism>
<dbReference type="Gene3D" id="3.60.21.10">
    <property type="match status" value="1"/>
</dbReference>
<evidence type="ECO:0000259" key="4">
    <source>
        <dbReference type="Pfam" id="PF00149"/>
    </source>
</evidence>
<keyword evidence="2" id="KW-0732">Signal</keyword>
<comment type="caution">
    <text evidence="6">The sequence shown here is derived from an EMBL/GenBank/DDBJ whole genome shotgun (WGS) entry which is preliminary data.</text>
</comment>